<sequence length="77" mass="8296">MTAADLGKSNKAHLHRVAMRVQAVNDFLLERAAGCHDDVHAFHLREAHALPASRGRPGSTHCNVRGGRLVCSTLTVS</sequence>
<dbReference type="Proteomes" id="UP000675880">
    <property type="component" value="Unassembled WGS sequence"/>
</dbReference>
<evidence type="ECO:0008006" key="3">
    <source>
        <dbReference type="Google" id="ProtNLM"/>
    </source>
</evidence>
<evidence type="ECO:0000313" key="1">
    <source>
        <dbReference type="EMBL" id="CAE6732068.1"/>
    </source>
</evidence>
<name>A0ABN7L758_9BACT</name>
<keyword evidence="2" id="KW-1185">Reference proteome</keyword>
<dbReference type="EMBL" id="CAJNBJ010000002">
    <property type="protein sequence ID" value="CAE6732068.1"/>
    <property type="molecule type" value="Genomic_DNA"/>
</dbReference>
<protein>
    <recommendedName>
        <fullName evidence="3">Transposase</fullName>
    </recommendedName>
</protein>
<reference evidence="1 2" key="1">
    <citation type="submission" date="2021-02" db="EMBL/GenBank/DDBJ databases">
        <authorList>
            <person name="Han P."/>
        </authorList>
    </citation>
    <scope>NUCLEOTIDE SEQUENCE [LARGE SCALE GENOMIC DNA]</scope>
    <source>
        <strain evidence="1">Candidatus Nitrospira sp. ZN2</strain>
    </source>
</reference>
<organism evidence="1 2">
    <name type="scientific">Nitrospira defluvii</name>
    <dbReference type="NCBI Taxonomy" id="330214"/>
    <lineage>
        <taxon>Bacteria</taxon>
        <taxon>Pseudomonadati</taxon>
        <taxon>Nitrospirota</taxon>
        <taxon>Nitrospiria</taxon>
        <taxon>Nitrospirales</taxon>
        <taxon>Nitrospiraceae</taxon>
        <taxon>Nitrospira</taxon>
    </lineage>
</organism>
<gene>
    <name evidence="1" type="ORF">NSPZN2_100408</name>
</gene>
<comment type="caution">
    <text evidence="1">The sequence shown here is derived from an EMBL/GenBank/DDBJ whole genome shotgun (WGS) entry which is preliminary data.</text>
</comment>
<proteinExistence type="predicted"/>
<accession>A0ABN7L758</accession>
<evidence type="ECO:0000313" key="2">
    <source>
        <dbReference type="Proteomes" id="UP000675880"/>
    </source>
</evidence>